<feature type="domain" description="ABC transporter" evidence="10">
    <location>
        <begin position="334"/>
        <end position="553"/>
    </location>
</feature>
<feature type="transmembrane region" description="Helical" evidence="9">
    <location>
        <begin position="21"/>
        <end position="42"/>
    </location>
</feature>
<dbReference type="Gene3D" id="1.20.1560.10">
    <property type="entry name" value="ABC transporter type 1, transmembrane domain"/>
    <property type="match status" value="1"/>
</dbReference>
<dbReference type="GO" id="GO:0005886">
    <property type="term" value="C:plasma membrane"/>
    <property type="evidence" value="ECO:0007669"/>
    <property type="project" value="UniProtKB-SubCell"/>
</dbReference>
<evidence type="ECO:0000256" key="5">
    <source>
        <dbReference type="ARBA" id="ARBA00022741"/>
    </source>
</evidence>
<dbReference type="InterPro" id="IPR036640">
    <property type="entry name" value="ABC1_TM_sf"/>
</dbReference>
<sequence>MDLIDLFAREFQTKQIKSTGAWFVLLLLVLNTSAWIAILSVLNELLRAKQASFSGLQFLSFVAAFLLFLITNFLSKRKVVDLFEDLIFNIRYRLIQRMRKMELRSFEEVGSATFFNVMTMDLDYIADIAGVIWFLLSQAILVSGILLYMAFLSPPVFAMILGILILGFLAFLVVQYILIQEVEVTRNKEDSLFGLINGLLFGFKELKINRPKNEDFFQRGIKENILAVRDLRKKVGYVRGDAVILVQIIFSVMLLFLVFVLPSLNIVPPDVLFSLVAAAMLMPFVHLLNDVNYISLANISIDRISRFEERLRASSEDMPFPPQQQAGPQHITELAYKDFRFDYTDEAGEVTFSVGPMDLRFACGEITFIVGGNGSGKSTLLKLLTGLYPALTGTVTLDGEAVAPGAPGAPGAQREWFSCIFTDFHLFDRFYGLENIDEERVTELIRRMGLNHKVGYREGGFSTLDLSTGQKKRLALIAALLTDKPFYIFDEWAADQSPEFREYFYNILLPELKARNKLIICVTHDDNYYHLADRIYKLELGKLVSLARTENDG</sequence>
<keyword evidence="6 12" id="KW-0067">ATP-binding</keyword>
<feature type="domain" description="ABC transmembrane type-1" evidence="11">
    <location>
        <begin position="23"/>
        <end position="282"/>
    </location>
</feature>
<keyword evidence="4 9" id="KW-0812">Transmembrane</keyword>
<evidence type="ECO:0000259" key="10">
    <source>
        <dbReference type="PROSITE" id="PS50893"/>
    </source>
</evidence>
<feature type="transmembrane region" description="Helical" evidence="9">
    <location>
        <begin position="157"/>
        <end position="179"/>
    </location>
</feature>
<feature type="transmembrane region" description="Helical" evidence="9">
    <location>
        <begin position="271"/>
        <end position="288"/>
    </location>
</feature>
<comment type="similarity">
    <text evidence="2">Belongs to the ABC transporter superfamily. ABCC family. Conjugate transporter (TC 3.A.1.208) subfamily.</text>
</comment>
<comment type="subcellular location">
    <subcellularLocation>
        <location evidence="1">Cell membrane</location>
        <topology evidence="1">Multi-pass membrane protein</topology>
    </subcellularLocation>
</comment>
<dbReference type="PANTHER" id="PTHR24223:SF456">
    <property type="entry name" value="MULTIDRUG RESISTANCE-ASSOCIATED PROTEIN LETHAL(2)03659"/>
    <property type="match status" value="1"/>
</dbReference>
<dbReference type="SMART" id="SM00382">
    <property type="entry name" value="AAA"/>
    <property type="match status" value="1"/>
</dbReference>
<dbReference type="Pfam" id="PF00005">
    <property type="entry name" value="ABC_tran"/>
    <property type="match status" value="1"/>
</dbReference>
<feature type="transmembrane region" description="Helical" evidence="9">
    <location>
        <begin position="242"/>
        <end position="265"/>
    </location>
</feature>
<evidence type="ECO:0000256" key="9">
    <source>
        <dbReference type="SAM" id="Phobius"/>
    </source>
</evidence>
<evidence type="ECO:0000256" key="2">
    <source>
        <dbReference type="ARBA" id="ARBA00009726"/>
    </source>
</evidence>
<reference evidence="12" key="1">
    <citation type="submission" date="2019-02" db="EMBL/GenBank/DDBJ databases">
        <authorList>
            <person name="Gruber-Vodicka R. H."/>
            <person name="Seah K. B. B."/>
        </authorList>
    </citation>
    <scope>NUCLEOTIDE SEQUENCE</scope>
    <source>
        <strain evidence="12">BECK_S312</strain>
        <strain evidence="13">BECK_S426</strain>
    </source>
</reference>
<dbReference type="SUPFAM" id="SSF52540">
    <property type="entry name" value="P-loop containing nucleoside triphosphate hydrolases"/>
    <property type="match status" value="1"/>
</dbReference>
<evidence type="ECO:0000313" key="12">
    <source>
        <dbReference type="EMBL" id="VFK09772.1"/>
    </source>
</evidence>
<dbReference type="GO" id="GO:0016887">
    <property type="term" value="F:ATP hydrolysis activity"/>
    <property type="evidence" value="ECO:0007669"/>
    <property type="project" value="InterPro"/>
</dbReference>
<evidence type="ECO:0000256" key="4">
    <source>
        <dbReference type="ARBA" id="ARBA00022692"/>
    </source>
</evidence>
<dbReference type="InterPro" id="IPR003593">
    <property type="entry name" value="AAA+_ATPase"/>
</dbReference>
<dbReference type="SUPFAM" id="SSF90123">
    <property type="entry name" value="ABC transporter transmembrane region"/>
    <property type="match status" value="1"/>
</dbReference>
<keyword evidence="3" id="KW-0813">Transport</keyword>
<feature type="transmembrane region" description="Helical" evidence="9">
    <location>
        <begin position="54"/>
        <end position="74"/>
    </location>
</feature>
<dbReference type="InterPro" id="IPR027417">
    <property type="entry name" value="P-loop_NTPase"/>
</dbReference>
<evidence type="ECO:0000259" key="11">
    <source>
        <dbReference type="PROSITE" id="PS50929"/>
    </source>
</evidence>
<organism evidence="12">
    <name type="scientific">Candidatus Kentrum sp. LPFa</name>
    <dbReference type="NCBI Taxonomy" id="2126335"/>
    <lineage>
        <taxon>Bacteria</taxon>
        <taxon>Pseudomonadati</taxon>
        <taxon>Pseudomonadota</taxon>
        <taxon>Gammaproteobacteria</taxon>
        <taxon>Candidatus Kentrum</taxon>
    </lineage>
</organism>
<dbReference type="InterPro" id="IPR005898">
    <property type="entry name" value="Cyc_pep_transpt_SyrD/YojI"/>
</dbReference>
<dbReference type="EMBL" id="CAADFP010000028">
    <property type="protein sequence ID" value="VFK25991.1"/>
    <property type="molecule type" value="Genomic_DNA"/>
</dbReference>
<dbReference type="Gene3D" id="3.40.50.300">
    <property type="entry name" value="P-loop containing nucleotide triphosphate hydrolases"/>
    <property type="match status" value="1"/>
</dbReference>
<dbReference type="NCBIfam" id="TIGR01194">
    <property type="entry name" value="cyc_pep_trnsptr"/>
    <property type="match status" value="1"/>
</dbReference>
<dbReference type="InterPro" id="IPR003439">
    <property type="entry name" value="ABC_transporter-like_ATP-bd"/>
</dbReference>
<evidence type="ECO:0000313" key="13">
    <source>
        <dbReference type="EMBL" id="VFK25991.1"/>
    </source>
</evidence>
<keyword evidence="7 9" id="KW-1133">Transmembrane helix</keyword>
<keyword evidence="5" id="KW-0547">Nucleotide-binding</keyword>
<proteinExistence type="inferred from homology"/>
<dbReference type="PANTHER" id="PTHR24223">
    <property type="entry name" value="ATP-BINDING CASSETTE SUB-FAMILY C"/>
    <property type="match status" value="1"/>
</dbReference>
<dbReference type="GO" id="GO:0140359">
    <property type="term" value="F:ABC-type transporter activity"/>
    <property type="evidence" value="ECO:0007669"/>
    <property type="project" value="InterPro"/>
</dbReference>
<evidence type="ECO:0000256" key="3">
    <source>
        <dbReference type="ARBA" id="ARBA00022448"/>
    </source>
</evidence>
<feature type="transmembrane region" description="Helical" evidence="9">
    <location>
        <begin position="128"/>
        <end position="151"/>
    </location>
</feature>
<accession>A0A450VYD5</accession>
<dbReference type="AlphaFoldDB" id="A0A450VYD5"/>
<dbReference type="GO" id="GO:0005524">
    <property type="term" value="F:ATP binding"/>
    <property type="evidence" value="ECO:0007669"/>
    <property type="project" value="UniProtKB-KW"/>
</dbReference>
<dbReference type="EMBL" id="CAADFM010000027">
    <property type="protein sequence ID" value="VFK09772.1"/>
    <property type="molecule type" value="Genomic_DNA"/>
</dbReference>
<evidence type="ECO:0000256" key="8">
    <source>
        <dbReference type="ARBA" id="ARBA00023136"/>
    </source>
</evidence>
<dbReference type="PROSITE" id="PS50893">
    <property type="entry name" value="ABC_TRANSPORTER_2"/>
    <property type="match status" value="1"/>
</dbReference>
<evidence type="ECO:0000256" key="7">
    <source>
        <dbReference type="ARBA" id="ARBA00022989"/>
    </source>
</evidence>
<evidence type="ECO:0000256" key="1">
    <source>
        <dbReference type="ARBA" id="ARBA00004651"/>
    </source>
</evidence>
<keyword evidence="8 9" id="KW-0472">Membrane</keyword>
<protein>
    <submittedName>
        <fullName evidence="12">Putative ATP-binding cassette transporter</fullName>
    </submittedName>
</protein>
<dbReference type="InterPro" id="IPR050173">
    <property type="entry name" value="ABC_transporter_C-like"/>
</dbReference>
<dbReference type="PROSITE" id="PS50929">
    <property type="entry name" value="ABC_TM1F"/>
    <property type="match status" value="1"/>
</dbReference>
<dbReference type="GO" id="GO:0015833">
    <property type="term" value="P:peptide transport"/>
    <property type="evidence" value="ECO:0007669"/>
    <property type="project" value="InterPro"/>
</dbReference>
<evidence type="ECO:0000256" key="6">
    <source>
        <dbReference type="ARBA" id="ARBA00022840"/>
    </source>
</evidence>
<name>A0A450VYD5_9GAMM</name>
<dbReference type="InterPro" id="IPR011527">
    <property type="entry name" value="ABC1_TM_dom"/>
</dbReference>
<dbReference type="GO" id="GO:1904680">
    <property type="term" value="F:peptide transmembrane transporter activity"/>
    <property type="evidence" value="ECO:0007669"/>
    <property type="project" value="InterPro"/>
</dbReference>
<gene>
    <name evidence="12" type="ORF">BECKLPF1236A_GA0070988_100276</name>
    <name evidence="13" type="ORF">BECKLPF1236C_GA0070990_1002812</name>
</gene>